<evidence type="ECO:0000256" key="1">
    <source>
        <dbReference type="SAM" id="Phobius"/>
    </source>
</evidence>
<dbReference type="EMBL" id="PFBY01000031">
    <property type="protein sequence ID" value="PIR76343.1"/>
    <property type="molecule type" value="Genomic_DNA"/>
</dbReference>
<name>A0A2H0TW12_9BACT</name>
<evidence type="ECO:0000313" key="2">
    <source>
        <dbReference type="EMBL" id="PIR76343.1"/>
    </source>
</evidence>
<reference evidence="3" key="1">
    <citation type="submission" date="2017-09" db="EMBL/GenBank/DDBJ databases">
        <title>Depth-based differentiation of microbial function through sediment-hosted aquifers and enrichment of novel symbionts in the deep terrestrial subsurface.</title>
        <authorList>
            <person name="Probst A.J."/>
            <person name="Ladd B."/>
            <person name="Jarett J.K."/>
            <person name="Geller-Mcgrath D.E."/>
            <person name="Sieber C.M.K."/>
            <person name="Emerson J.B."/>
            <person name="Anantharaman K."/>
            <person name="Thomas B.C."/>
            <person name="Malmstrom R."/>
            <person name="Stieglmeier M."/>
            <person name="Klingl A."/>
            <person name="Woyke T."/>
            <person name="Ryan C.M."/>
            <person name="Banfield J.F."/>
        </authorList>
    </citation>
    <scope>NUCLEOTIDE SEQUENCE [LARGE SCALE GENOMIC DNA]</scope>
</reference>
<sequence>MAYLSLPIVYDCCVAPYDDSNSSGEITFLSTVYILAASLATVLYSKILKIEGNTLLFFIVTSLMLVTNFIIILNSKGHMTVGVIFFYVFLFSPFYFPIIYKKKKTLQ</sequence>
<dbReference type="AlphaFoldDB" id="A0A2H0TW12"/>
<evidence type="ECO:0000313" key="3">
    <source>
        <dbReference type="Proteomes" id="UP000231530"/>
    </source>
</evidence>
<proteinExistence type="predicted"/>
<keyword evidence="1" id="KW-0472">Membrane</keyword>
<keyword evidence="1" id="KW-1133">Transmembrane helix</keyword>
<gene>
    <name evidence="2" type="ORF">COU32_02565</name>
</gene>
<feature type="transmembrane region" description="Helical" evidence="1">
    <location>
        <begin position="79"/>
        <end position="100"/>
    </location>
</feature>
<feature type="transmembrane region" description="Helical" evidence="1">
    <location>
        <begin position="55"/>
        <end position="73"/>
    </location>
</feature>
<organism evidence="2 3">
    <name type="scientific">Candidatus Magasanikbacteria bacterium CG10_big_fil_rev_8_21_14_0_10_42_10</name>
    <dbReference type="NCBI Taxonomy" id="1974649"/>
    <lineage>
        <taxon>Bacteria</taxon>
        <taxon>Candidatus Magasanikiibacteriota</taxon>
    </lineage>
</organism>
<protein>
    <submittedName>
        <fullName evidence="2">Uncharacterized protein</fullName>
    </submittedName>
</protein>
<dbReference type="Proteomes" id="UP000231530">
    <property type="component" value="Unassembled WGS sequence"/>
</dbReference>
<keyword evidence="1" id="KW-0812">Transmembrane</keyword>
<comment type="caution">
    <text evidence="2">The sequence shown here is derived from an EMBL/GenBank/DDBJ whole genome shotgun (WGS) entry which is preliminary data.</text>
</comment>
<feature type="transmembrane region" description="Helical" evidence="1">
    <location>
        <begin position="26"/>
        <end position="43"/>
    </location>
</feature>
<accession>A0A2H0TW12</accession>